<sequence>MRDQGISPRQAAYNYSVATAAGFLAANGIVQAYGEPFGIGAGPRDANSEVTYRIAFAETAAEVFQQPFLFERIAFLNQFPNNEAKALGVQWGKAVGRRICETRTNDGSEPSEVNYYLGRYRPTVRCVVLAPDRFVLRRHTGSGICIV</sequence>
<evidence type="ECO:0000313" key="2">
    <source>
        <dbReference type="Proteomes" id="UP000182631"/>
    </source>
</evidence>
<protein>
    <submittedName>
        <fullName evidence="1">Uncharacterized protein</fullName>
    </submittedName>
</protein>
<name>A0A164Z696_9SYNE</name>
<organism evidence="1 2">
    <name type="scientific">Candidatus Synechococcus spongiarum</name>
    <dbReference type="NCBI Taxonomy" id="431041"/>
    <lineage>
        <taxon>Bacteria</taxon>
        <taxon>Bacillati</taxon>
        <taxon>Cyanobacteriota</taxon>
        <taxon>Cyanophyceae</taxon>
        <taxon>Synechococcales</taxon>
        <taxon>Synechococcaceae</taxon>
        <taxon>Synechococcus</taxon>
    </lineage>
</organism>
<dbReference type="EMBL" id="FITM01000145">
    <property type="protein sequence ID" value="SAY39276.1"/>
    <property type="molecule type" value="Genomic_DNA"/>
</dbReference>
<evidence type="ECO:0000313" key="1">
    <source>
        <dbReference type="EMBL" id="SAY39276.1"/>
    </source>
</evidence>
<reference evidence="2" key="1">
    <citation type="submission" date="2016-02" db="EMBL/GenBank/DDBJ databases">
        <authorList>
            <person name="liu f."/>
        </authorList>
    </citation>
    <scope>NUCLEOTIDE SEQUENCE [LARGE SCALE GENOMIC DNA]</scope>
</reference>
<dbReference type="OrthoDB" id="103227at2"/>
<dbReference type="AlphaFoldDB" id="A0A164Z696"/>
<dbReference type="Gene3D" id="1.10.606.20">
    <property type="match status" value="1"/>
</dbReference>
<proteinExistence type="predicted"/>
<dbReference type="RefSeq" id="WP_074457751.1">
    <property type="nucleotide sequence ID" value="NZ_FITM01000145.1"/>
</dbReference>
<dbReference type="Proteomes" id="UP000182631">
    <property type="component" value="Unassembled WGS sequence"/>
</dbReference>
<keyword evidence="2" id="KW-1185">Reference proteome</keyword>
<accession>A0A164Z696</accession>
<gene>
    <name evidence="1" type="ORF">FLM9_1346</name>
</gene>